<gene>
    <name evidence="6" type="primary">LOC115884595</name>
</gene>
<feature type="domain" description="CUB" evidence="4">
    <location>
        <begin position="182"/>
        <end position="301"/>
    </location>
</feature>
<dbReference type="SMART" id="SM00192">
    <property type="entry name" value="LDLa"/>
    <property type="match status" value="1"/>
</dbReference>
<feature type="domain" description="CUB" evidence="4">
    <location>
        <begin position="323"/>
        <end position="448"/>
    </location>
</feature>
<dbReference type="Pfam" id="PF00431">
    <property type="entry name" value="CUB"/>
    <property type="match status" value="5"/>
</dbReference>
<keyword evidence="3" id="KW-0472">Membrane</keyword>
<feature type="domain" description="CUB" evidence="4">
    <location>
        <begin position="601"/>
        <end position="724"/>
    </location>
</feature>
<feature type="transmembrane region" description="Helical" evidence="3">
    <location>
        <begin position="12"/>
        <end position="35"/>
    </location>
</feature>
<sequence>MAPVNRHTSKGRLVLSIFCLQTLYIQFIIGCYQTFVSRPGGPMNGTFTGPIFTNPRGLTVSCVYTFLGGPGQRVQITFDSFRLRGTPPDGAAVGDLPTCVHEYMDIYSEVTQPDLAELVSSPFGGRYCGPIPPRTRVSLYRALAFSFHSDKNASMPEVFTGRYAFINDSEYEVGTPTGAGPCNFLVKGAAKHTGSIVSPTYPGAYPKSLSCSYQFLGAPGERIRLEFRDFDLFYGGQHCPFDYVRVHDGPDNSSGIIGTYCGQQRNLVVYSSESSLYVTFVTLRRTANTQNRGFKGIFEFSNSFTKLDFISKNDGEHIRGTECDQRIFSKKESNGFVYSPNYPFPYMPKLVCRYFIYGMQNAQYLERVRLEFLMFEIPKGSRGDCSDGYLKIYLKGQETMDAYDKFDHELCGDVAEPLSMVSDGPRLLMVFSSGELMGRGFKANYTFETEYRIPGTAAPDGTCTFTYRSTSKKKGEFNSPRYPTNYPSFTNCTYHFLATDNEQVTLVFDNFKIRADNVNTTVGAYGAELCQEDWLEIYNVYRDGTEIIVGRYCHMSAPGPVESNRGAVGLKVILHSDEANVSSGFKARYSFEVAKSIFGDCGANVSSSDSGQILSPNYPKNYDAPKSSQASKSCHWYISVRPGHRILIIFDKFAIEGEPSGRGCSAAVLRLWTDIAAPSKELCGEKPLKEKWQYVSTSNQMRLSFITADKAVGYAGFKAVWTEVLNGPSCDEFQCEISLFCIPFHLKCNQIPNCGVDDDSDEKDCLPAEEPQNPFRMSWVVIMGAILLILIILCVSCQRKRRRRRERERAMRRSIHIPVAIPGTSRQQVPHFCDELGERFASVDSV</sequence>
<feature type="transmembrane region" description="Helical" evidence="3">
    <location>
        <begin position="777"/>
        <end position="797"/>
    </location>
</feature>
<dbReference type="FunCoup" id="A0A6J2Y5I5">
    <property type="interactions" value="163"/>
</dbReference>
<protein>
    <submittedName>
        <fullName evidence="6">Tolloid-like protein 2</fullName>
    </submittedName>
</protein>
<reference evidence="6" key="1">
    <citation type="submission" date="2025-08" db="UniProtKB">
        <authorList>
            <consortium name="RefSeq"/>
        </authorList>
    </citation>
    <scope>IDENTIFICATION</scope>
    <source>
        <tissue evidence="6">Gonads</tissue>
    </source>
</reference>
<dbReference type="AlphaFoldDB" id="A0A6J2Y5I5"/>
<dbReference type="GeneID" id="115884595"/>
<dbReference type="FunFam" id="2.60.120.290:FF:000005">
    <property type="entry name" value="Procollagen C-endopeptidase enhancer 1"/>
    <property type="match status" value="1"/>
</dbReference>
<proteinExistence type="predicted"/>
<dbReference type="GO" id="GO:0005886">
    <property type="term" value="C:plasma membrane"/>
    <property type="evidence" value="ECO:0007669"/>
    <property type="project" value="TreeGrafter"/>
</dbReference>
<dbReference type="KEGG" id="soy:115884595"/>
<dbReference type="PROSITE" id="PS51257">
    <property type="entry name" value="PROKAR_LIPOPROTEIN"/>
    <property type="match status" value="1"/>
</dbReference>
<feature type="domain" description="CUB" evidence="4">
    <location>
        <begin position="463"/>
        <end position="592"/>
    </location>
</feature>
<evidence type="ECO:0000256" key="1">
    <source>
        <dbReference type="ARBA" id="ARBA00023157"/>
    </source>
</evidence>
<dbReference type="PROSITE" id="PS01180">
    <property type="entry name" value="CUB"/>
    <property type="match status" value="5"/>
</dbReference>
<keyword evidence="1" id="KW-1015">Disulfide bond</keyword>
<dbReference type="InParanoid" id="A0A6J2Y5I5"/>
<dbReference type="RefSeq" id="XP_030759083.1">
    <property type="nucleotide sequence ID" value="XM_030903223.1"/>
</dbReference>
<dbReference type="InterPro" id="IPR000859">
    <property type="entry name" value="CUB_dom"/>
</dbReference>
<dbReference type="InterPro" id="IPR002172">
    <property type="entry name" value="LDrepeatLR_classA_rpt"/>
</dbReference>
<dbReference type="SMART" id="SM00042">
    <property type="entry name" value="CUB"/>
    <property type="match status" value="5"/>
</dbReference>
<dbReference type="InterPro" id="IPR053207">
    <property type="entry name" value="Non-NMDA_GluR_Accessory"/>
</dbReference>
<dbReference type="InterPro" id="IPR035914">
    <property type="entry name" value="Sperma_CUB_dom_sf"/>
</dbReference>
<dbReference type="Gene3D" id="2.60.120.290">
    <property type="entry name" value="Spermadhesin, CUB domain"/>
    <property type="match status" value="5"/>
</dbReference>
<feature type="domain" description="CUB" evidence="4">
    <location>
        <begin position="31"/>
        <end position="166"/>
    </location>
</feature>
<evidence type="ECO:0000259" key="4">
    <source>
        <dbReference type="PROSITE" id="PS01180"/>
    </source>
</evidence>
<keyword evidence="3" id="KW-1133">Transmembrane helix</keyword>
<dbReference type="PANTHER" id="PTHR47537:SF6">
    <property type="entry name" value="CUB DOMAIN-CONTAINING PROTEIN"/>
    <property type="match status" value="1"/>
</dbReference>
<dbReference type="PANTHER" id="PTHR47537">
    <property type="entry name" value="CUBILIN"/>
    <property type="match status" value="1"/>
</dbReference>
<evidence type="ECO:0000256" key="3">
    <source>
        <dbReference type="SAM" id="Phobius"/>
    </source>
</evidence>
<dbReference type="OrthoDB" id="6022136at2759"/>
<comment type="caution">
    <text evidence="2">Lacks conserved residue(s) required for the propagation of feature annotation.</text>
</comment>
<evidence type="ECO:0000256" key="2">
    <source>
        <dbReference type="PROSITE-ProRule" id="PRU00059"/>
    </source>
</evidence>
<dbReference type="Proteomes" id="UP000504635">
    <property type="component" value="Unplaced"/>
</dbReference>
<dbReference type="CDD" id="cd00041">
    <property type="entry name" value="CUB"/>
    <property type="match status" value="5"/>
</dbReference>
<dbReference type="SUPFAM" id="SSF49854">
    <property type="entry name" value="Spermadhesin, CUB domain"/>
    <property type="match status" value="5"/>
</dbReference>
<organism evidence="5 6">
    <name type="scientific">Sitophilus oryzae</name>
    <name type="common">Rice weevil</name>
    <name type="synonym">Curculio oryzae</name>
    <dbReference type="NCBI Taxonomy" id="7048"/>
    <lineage>
        <taxon>Eukaryota</taxon>
        <taxon>Metazoa</taxon>
        <taxon>Ecdysozoa</taxon>
        <taxon>Arthropoda</taxon>
        <taxon>Hexapoda</taxon>
        <taxon>Insecta</taxon>
        <taxon>Pterygota</taxon>
        <taxon>Neoptera</taxon>
        <taxon>Endopterygota</taxon>
        <taxon>Coleoptera</taxon>
        <taxon>Polyphaga</taxon>
        <taxon>Cucujiformia</taxon>
        <taxon>Curculionidae</taxon>
        <taxon>Dryophthorinae</taxon>
        <taxon>Sitophilus</taxon>
    </lineage>
</organism>
<evidence type="ECO:0000313" key="5">
    <source>
        <dbReference type="Proteomes" id="UP000504635"/>
    </source>
</evidence>
<evidence type="ECO:0000313" key="6">
    <source>
        <dbReference type="RefSeq" id="XP_030759083.1"/>
    </source>
</evidence>
<keyword evidence="3" id="KW-0812">Transmembrane</keyword>
<name>A0A6J2Y5I5_SITOR</name>
<accession>A0A6J2Y5I5</accession>
<keyword evidence="5" id="KW-1185">Reference proteome</keyword>